<name>A0A377L871_9ENTE</name>
<dbReference type="Gene3D" id="2.60.120.10">
    <property type="entry name" value="Jelly Rolls"/>
    <property type="match status" value="1"/>
</dbReference>
<protein>
    <submittedName>
        <fullName evidence="5">AraC family transcriptional regulator</fullName>
    </submittedName>
</protein>
<dbReference type="Proteomes" id="UP000220669">
    <property type="component" value="Unassembled WGS sequence"/>
</dbReference>
<dbReference type="Pfam" id="PF02311">
    <property type="entry name" value="AraC_binding"/>
    <property type="match status" value="1"/>
</dbReference>
<evidence type="ECO:0000313" key="5">
    <source>
        <dbReference type="EMBL" id="PEH45773.1"/>
    </source>
</evidence>
<accession>A0A377L871</accession>
<dbReference type="Pfam" id="PF12833">
    <property type="entry name" value="HTH_18"/>
    <property type="match status" value="1"/>
</dbReference>
<evidence type="ECO:0000256" key="1">
    <source>
        <dbReference type="ARBA" id="ARBA00023015"/>
    </source>
</evidence>
<keyword evidence="1" id="KW-0805">Transcription regulation</keyword>
<dbReference type="GO" id="GO:0043565">
    <property type="term" value="F:sequence-specific DNA binding"/>
    <property type="evidence" value="ECO:0007669"/>
    <property type="project" value="InterPro"/>
</dbReference>
<sequence length="324" mass="37476">MDWKKELFQETEVEKLQKLTGKNINTMNLNYHRSIVPEIPKADFFQVSNIAVTKHARYSYTPAHTHHFIELNYMFNGNCTQRLNGETFHLKKGNLLLLDRKVIQQIDYVGQEDILVNFLIDSASVQSELLPNLPQSTNLITDFFFHSPHRDEAHTNYILLDLSEQLLAKKIIESLILTIKQTDNATNPLLRNLLFSALMVESTQAPVLATNKNVTKNEPLIQILQHLNNHYTDITLEKLGETFGYNKNYLSNLLKDKTGSSFQELIDQKRLSEAKRLMNETEDSLSTIALKIGYKSVPSIFKLFKKETGQTPDFFRKQMRMKQK</sequence>
<dbReference type="InterPro" id="IPR003313">
    <property type="entry name" value="AraC-bd"/>
</dbReference>
<dbReference type="SUPFAM" id="SSF51182">
    <property type="entry name" value="RmlC-like cupins"/>
    <property type="match status" value="1"/>
</dbReference>
<dbReference type="AlphaFoldDB" id="A0A377L871"/>
<dbReference type="InterPro" id="IPR009057">
    <property type="entry name" value="Homeodomain-like_sf"/>
</dbReference>
<evidence type="ECO:0000256" key="3">
    <source>
        <dbReference type="ARBA" id="ARBA00023163"/>
    </source>
</evidence>
<dbReference type="KEGG" id="edu:LIU_12980"/>
<dbReference type="SMART" id="SM00342">
    <property type="entry name" value="HTH_ARAC"/>
    <property type="match status" value="1"/>
</dbReference>
<dbReference type="SUPFAM" id="SSF46689">
    <property type="entry name" value="Homeodomain-like"/>
    <property type="match status" value="1"/>
</dbReference>
<gene>
    <name evidence="5" type="ORF">CRM96_12500</name>
</gene>
<dbReference type="PANTHER" id="PTHR43280:SF28">
    <property type="entry name" value="HTH-TYPE TRANSCRIPTIONAL ACTIVATOR RHAS"/>
    <property type="match status" value="1"/>
</dbReference>
<evidence type="ECO:0000313" key="6">
    <source>
        <dbReference type="Proteomes" id="UP000220669"/>
    </source>
</evidence>
<dbReference type="RefSeq" id="WP_005879033.1">
    <property type="nucleotide sequence ID" value="NZ_CABGJE010000016.1"/>
</dbReference>
<evidence type="ECO:0000256" key="2">
    <source>
        <dbReference type="ARBA" id="ARBA00023125"/>
    </source>
</evidence>
<dbReference type="GO" id="GO:0003700">
    <property type="term" value="F:DNA-binding transcription factor activity"/>
    <property type="evidence" value="ECO:0007669"/>
    <property type="project" value="InterPro"/>
</dbReference>
<feature type="domain" description="HTH araC/xylS-type" evidence="4">
    <location>
        <begin position="221"/>
        <end position="318"/>
    </location>
</feature>
<dbReference type="PROSITE" id="PS01124">
    <property type="entry name" value="HTH_ARAC_FAMILY_2"/>
    <property type="match status" value="1"/>
</dbReference>
<keyword evidence="2" id="KW-0238">DNA-binding</keyword>
<keyword evidence="3" id="KW-0804">Transcription</keyword>
<comment type="caution">
    <text evidence="5">The sequence shown here is derived from an EMBL/GenBank/DDBJ whole genome shotgun (WGS) entry which is preliminary data.</text>
</comment>
<evidence type="ECO:0000259" key="4">
    <source>
        <dbReference type="PROSITE" id="PS01124"/>
    </source>
</evidence>
<dbReference type="Gene3D" id="1.10.10.60">
    <property type="entry name" value="Homeodomain-like"/>
    <property type="match status" value="2"/>
</dbReference>
<proteinExistence type="predicted"/>
<dbReference type="OrthoDB" id="9816335at2"/>
<dbReference type="InterPro" id="IPR011051">
    <property type="entry name" value="RmlC_Cupin_sf"/>
</dbReference>
<dbReference type="InterPro" id="IPR018060">
    <property type="entry name" value="HTH_AraC"/>
</dbReference>
<dbReference type="EMBL" id="PDEB01000004">
    <property type="protein sequence ID" value="PEH45773.1"/>
    <property type="molecule type" value="Genomic_DNA"/>
</dbReference>
<dbReference type="InterPro" id="IPR014710">
    <property type="entry name" value="RmlC-like_jellyroll"/>
</dbReference>
<dbReference type="PANTHER" id="PTHR43280">
    <property type="entry name" value="ARAC-FAMILY TRANSCRIPTIONAL REGULATOR"/>
    <property type="match status" value="1"/>
</dbReference>
<reference evidence="5 6" key="1">
    <citation type="submission" date="2017-09" db="EMBL/GenBank/DDBJ databases">
        <title>FDA dAtabase for Regulatory Grade micrObial Sequences (FDA-ARGOS): Supporting development and validation of Infectious Disease Dx tests.</title>
        <authorList>
            <person name="Minogue T."/>
            <person name="Wolcott M."/>
            <person name="Wasieloski L."/>
            <person name="Aguilar W."/>
            <person name="Moore D."/>
            <person name="Tallon L.J."/>
            <person name="Sadzewicz L."/>
            <person name="Ott S."/>
            <person name="Zhao X."/>
            <person name="Nagaraj S."/>
            <person name="Vavikolanu K."/>
            <person name="Aluvathingal J."/>
            <person name="Nadendla S."/>
            <person name="Sichtig H."/>
        </authorList>
    </citation>
    <scope>NUCLEOTIDE SEQUENCE [LARGE SCALE GENOMIC DNA]</scope>
    <source>
        <strain evidence="5 6">FDAARGOS_396</strain>
    </source>
</reference>
<organism evidence="5 6">
    <name type="scientific">Enterococcus durans</name>
    <dbReference type="NCBI Taxonomy" id="53345"/>
    <lineage>
        <taxon>Bacteria</taxon>
        <taxon>Bacillati</taxon>
        <taxon>Bacillota</taxon>
        <taxon>Bacilli</taxon>
        <taxon>Lactobacillales</taxon>
        <taxon>Enterococcaceae</taxon>
        <taxon>Enterococcus</taxon>
    </lineage>
</organism>